<feature type="chain" id="PRO_5012458569" evidence="1">
    <location>
        <begin position="21"/>
        <end position="267"/>
    </location>
</feature>
<feature type="signal peptide" evidence="1">
    <location>
        <begin position="1"/>
        <end position="20"/>
    </location>
</feature>
<name>A0A1R3X4W6_9RHOB</name>
<feature type="domain" description="Thiol:disulfide interchange protein DsbD N-terminal" evidence="2">
    <location>
        <begin position="38"/>
        <end position="144"/>
    </location>
</feature>
<keyword evidence="1" id="KW-0732">Signal</keyword>
<evidence type="ECO:0000259" key="2">
    <source>
        <dbReference type="Pfam" id="PF11412"/>
    </source>
</evidence>
<dbReference type="AlphaFoldDB" id="A0A1R3X4W6"/>
<dbReference type="STRING" id="287098.SAMN05421665_2115"/>
<gene>
    <name evidence="3" type="ORF">SAMN05421665_2115</name>
</gene>
<dbReference type="InterPro" id="IPR028250">
    <property type="entry name" value="DsbDN"/>
</dbReference>
<proteinExistence type="predicted"/>
<sequence length="267" mass="28191">MRKNLLTALALATLPTLAVAESYSDMASIEILPGWRTASGDHVAAIKITLEPGWITYWRAPGEAGIPPYFRFASHSTINSITQHWPVPEVFDDAGLLSIGYHDSVIFPLTISAPEAAGEMAISGELTIGVCEEICIPVTFTFDTLLPEVGARDENIVAAIADAPLSADAANVGSVTCTIDPIPDGLRMTSKINVAQVSGSEFVVVEPSDPQIWVSQADVSRVGDTLSATVDMVHPSGQPFAFDRSAVRITILGDNGQAIDLRGCTGG</sequence>
<dbReference type="OrthoDB" id="9811036at2"/>
<reference evidence="4" key="1">
    <citation type="submission" date="2017-01" db="EMBL/GenBank/DDBJ databases">
        <authorList>
            <person name="Varghese N."/>
            <person name="Submissions S."/>
        </authorList>
    </citation>
    <scope>NUCLEOTIDE SEQUENCE [LARGE SCALE GENOMIC DNA]</scope>
    <source>
        <strain evidence="4">DSM 29591</strain>
    </source>
</reference>
<evidence type="ECO:0000313" key="3">
    <source>
        <dbReference type="EMBL" id="SIT85668.1"/>
    </source>
</evidence>
<evidence type="ECO:0000256" key="1">
    <source>
        <dbReference type="SAM" id="SignalP"/>
    </source>
</evidence>
<dbReference type="Proteomes" id="UP000186997">
    <property type="component" value="Unassembled WGS sequence"/>
</dbReference>
<dbReference type="Pfam" id="PF11412">
    <property type="entry name" value="DsbD_N"/>
    <property type="match status" value="1"/>
</dbReference>
<organism evidence="3 4">
    <name type="scientific">Yoonia rosea</name>
    <dbReference type="NCBI Taxonomy" id="287098"/>
    <lineage>
        <taxon>Bacteria</taxon>
        <taxon>Pseudomonadati</taxon>
        <taxon>Pseudomonadota</taxon>
        <taxon>Alphaproteobacteria</taxon>
        <taxon>Rhodobacterales</taxon>
        <taxon>Paracoccaceae</taxon>
        <taxon>Yoonia</taxon>
    </lineage>
</organism>
<evidence type="ECO:0000313" key="4">
    <source>
        <dbReference type="Proteomes" id="UP000186997"/>
    </source>
</evidence>
<keyword evidence="4" id="KW-1185">Reference proteome</keyword>
<dbReference type="RefSeq" id="WP_076659492.1">
    <property type="nucleotide sequence ID" value="NZ_FTPR01000001.1"/>
</dbReference>
<dbReference type="EMBL" id="FTPR01000001">
    <property type="protein sequence ID" value="SIT85668.1"/>
    <property type="molecule type" value="Genomic_DNA"/>
</dbReference>
<protein>
    <submittedName>
        <fullName evidence="3">Thiol-disulfide interchange protein, contains DsbC and DsbD domains</fullName>
    </submittedName>
</protein>
<accession>A0A1R3X4W6</accession>